<dbReference type="STRING" id="1245748.A0A397II66"/>
<keyword evidence="2" id="KW-1133">Transmembrane helix</keyword>
<gene>
    <name evidence="4" type="ORF">CFD26_106656</name>
</gene>
<comment type="caution">
    <text evidence="4">The sequence shown here is derived from an EMBL/GenBank/DDBJ whole genome shotgun (WGS) entry which is preliminary data.</text>
</comment>
<evidence type="ECO:0000259" key="3">
    <source>
        <dbReference type="Pfam" id="PF24535"/>
    </source>
</evidence>
<evidence type="ECO:0000256" key="1">
    <source>
        <dbReference type="SAM" id="MobiDB-lite"/>
    </source>
</evidence>
<feature type="transmembrane region" description="Helical" evidence="2">
    <location>
        <begin position="126"/>
        <end position="149"/>
    </location>
</feature>
<dbReference type="Pfam" id="PF24535">
    <property type="entry name" value="DUF7598"/>
    <property type="match status" value="1"/>
</dbReference>
<keyword evidence="5" id="KW-1185">Reference proteome</keyword>
<feature type="domain" description="DUF7598" evidence="3">
    <location>
        <begin position="13"/>
        <end position="147"/>
    </location>
</feature>
<dbReference type="EMBL" id="NIDN02000007">
    <property type="protein sequence ID" value="RLM01191.1"/>
    <property type="molecule type" value="Genomic_DNA"/>
</dbReference>
<proteinExistence type="predicted"/>
<keyword evidence="2" id="KW-0812">Transmembrane</keyword>
<evidence type="ECO:0000256" key="2">
    <source>
        <dbReference type="SAM" id="Phobius"/>
    </source>
</evidence>
<feature type="compositionally biased region" description="Polar residues" evidence="1">
    <location>
        <begin position="226"/>
        <end position="241"/>
    </location>
</feature>
<sequence>MMASLKESLAGPGFVILNAIRVLNIIVFLDIIAASIVMIVKISLLSSFFFFQAVSHVMAAGISIFLILSELPFFRGYFDRNWPLLGQDSGFITLAVTMLILGIGVLGDLNTPATSQESLGLAFWRIVVSAGILAMVMSVINLASSFIFADRAAGVTARHVRVYGAVAPQKVVTRASSQRSFKLGIKREDSLPTYTPSHSPVRRQASMRSMTRFPLKISPPMNPMNLNDTASSKYSRDSSGVTIPDLAHHPAMYSSQI</sequence>
<organism evidence="4 5">
    <name type="scientific">Aspergillus turcosus</name>
    <dbReference type="NCBI Taxonomy" id="1245748"/>
    <lineage>
        <taxon>Eukaryota</taxon>
        <taxon>Fungi</taxon>
        <taxon>Dikarya</taxon>
        <taxon>Ascomycota</taxon>
        <taxon>Pezizomycotina</taxon>
        <taxon>Eurotiomycetes</taxon>
        <taxon>Eurotiomycetidae</taxon>
        <taxon>Eurotiales</taxon>
        <taxon>Aspergillaceae</taxon>
        <taxon>Aspergillus</taxon>
        <taxon>Aspergillus subgen. Fumigati</taxon>
    </lineage>
</organism>
<name>A0A397II66_9EURO</name>
<protein>
    <recommendedName>
        <fullName evidence="3">DUF7598 domain-containing protein</fullName>
    </recommendedName>
</protein>
<evidence type="ECO:0000313" key="4">
    <source>
        <dbReference type="EMBL" id="RLM01191.1"/>
    </source>
</evidence>
<feature type="transmembrane region" description="Helical" evidence="2">
    <location>
        <begin position="48"/>
        <end position="68"/>
    </location>
</feature>
<dbReference type="AlphaFoldDB" id="A0A397II66"/>
<reference evidence="4 5" key="1">
    <citation type="submission" date="2018-08" db="EMBL/GenBank/DDBJ databases">
        <title>Draft genome sequences of two Aspergillus turcosus clinical strains isolated from bronchoalveolar lavage fluid: one azole-susceptible and the other azole-resistant.</title>
        <authorList>
            <person name="Parent-Michaud M."/>
            <person name="Dufresne P.J."/>
            <person name="Fournier E."/>
            <person name="Martineau C."/>
            <person name="Moreira S."/>
            <person name="Perkins V."/>
            <person name="De Repentigny L."/>
            <person name="Dufresne S.F."/>
        </authorList>
    </citation>
    <scope>NUCLEOTIDE SEQUENCE [LARGE SCALE GENOMIC DNA]</scope>
    <source>
        <strain evidence="4">HMR AF 1038</strain>
    </source>
</reference>
<feature type="transmembrane region" description="Helical" evidence="2">
    <location>
        <begin position="21"/>
        <end position="42"/>
    </location>
</feature>
<accession>A0A397II66</accession>
<dbReference type="Proteomes" id="UP000215289">
    <property type="component" value="Unassembled WGS sequence"/>
</dbReference>
<evidence type="ECO:0000313" key="5">
    <source>
        <dbReference type="Proteomes" id="UP000215289"/>
    </source>
</evidence>
<dbReference type="InterPro" id="IPR056019">
    <property type="entry name" value="DUF7598"/>
</dbReference>
<keyword evidence="2" id="KW-0472">Membrane</keyword>
<feature type="transmembrane region" description="Helical" evidence="2">
    <location>
        <begin position="89"/>
        <end position="106"/>
    </location>
</feature>
<dbReference type="OrthoDB" id="5327148at2759"/>
<feature type="region of interest" description="Disordered" evidence="1">
    <location>
        <begin position="226"/>
        <end position="247"/>
    </location>
</feature>